<dbReference type="GO" id="GO:0071555">
    <property type="term" value="P:cell wall organization"/>
    <property type="evidence" value="ECO:0007669"/>
    <property type="project" value="InterPro"/>
</dbReference>
<dbReference type="InterPro" id="IPR000160">
    <property type="entry name" value="GGDEF_dom"/>
</dbReference>
<dbReference type="NCBIfam" id="TIGR00254">
    <property type="entry name" value="GGDEF"/>
    <property type="match status" value="1"/>
</dbReference>
<feature type="transmembrane region" description="Helical" evidence="6">
    <location>
        <begin position="101"/>
        <end position="119"/>
    </location>
</feature>
<dbReference type="PANTHER" id="PTHR45138">
    <property type="entry name" value="REGULATORY COMPONENTS OF SENSORY TRANSDUCTION SYSTEM"/>
    <property type="match status" value="1"/>
</dbReference>
<evidence type="ECO:0000256" key="1">
    <source>
        <dbReference type="ARBA" id="ARBA00004651"/>
    </source>
</evidence>
<dbReference type="CDD" id="cd01949">
    <property type="entry name" value="GGDEF"/>
    <property type="match status" value="1"/>
</dbReference>
<dbReference type="Pfam" id="PF07694">
    <property type="entry name" value="5TM-5TMR_LYT"/>
    <property type="match status" value="1"/>
</dbReference>
<evidence type="ECO:0000259" key="7">
    <source>
        <dbReference type="PROSITE" id="PS50887"/>
    </source>
</evidence>
<dbReference type="InterPro" id="IPR043128">
    <property type="entry name" value="Rev_trsase/Diguanyl_cyclase"/>
</dbReference>
<dbReference type="AlphaFoldDB" id="A0A1B9AGB8"/>
<comment type="caution">
    <text evidence="8">The sequence shown here is derived from an EMBL/GenBank/DDBJ whole genome shotgun (WGS) entry which is preliminary data.</text>
</comment>
<dbReference type="FunFam" id="3.30.70.270:FF:000001">
    <property type="entry name" value="Diguanylate cyclase domain protein"/>
    <property type="match status" value="1"/>
</dbReference>
<evidence type="ECO:0000313" key="9">
    <source>
        <dbReference type="Proteomes" id="UP000092578"/>
    </source>
</evidence>
<accession>A0A1B9AGB8</accession>
<dbReference type="Gene3D" id="3.30.70.270">
    <property type="match status" value="1"/>
</dbReference>
<dbReference type="InterPro" id="IPR029787">
    <property type="entry name" value="Nucleotide_cyclase"/>
</dbReference>
<protein>
    <recommendedName>
        <fullName evidence="7">GGDEF domain-containing protein</fullName>
    </recommendedName>
</protein>
<keyword evidence="4 6" id="KW-1133">Transmembrane helix</keyword>
<evidence type="ECO:0000313" key="8">
    <source>
        <dbReference type="EMBL" id="OCA82882.1"/>
    </source>
</evidence>
<evidence type="ECO:0000256" key="2">
    <source>
        <dbReference type="ARBA" id="ARBA00022475"/>
    </source>
</evidence>
<dbReference type="InterPro" id="IPR050469">
    <property type="entry name" value="Diguanylate_Cyclase"/>
</dbReference>
<reference evidence="9" key="1">
    <citation type="submission" date="2016-05" db="EMBL/GenBank/DDBJ databases">
        <authorList>
            <person name="Liu B."/>
            <person name="Wang J."/>
            <person name="Zhu Y."/>
            <person name="Liu G."/>
            <person name="Chen Q."/>
            <person name="Chen Z."/>
            <person name="Lan J."/>
            <person name="Che J."/>
            <person name="Ge C."/>
            <person name="Shi H."/>
            <person name="Pan Z."/>
            <person name="Liu X."/>
        </authorList>
    </citation>
    <scope>NUCLEOTIDE SEQUENCE [LARGE SCALE GENOMIC DNA]</scope>
    <source>
        <strain evidence="9">FJAT-27215</strain>
    </source>
</reference>
<dbReference type="EMBL" id="MAYT01000029">
    <property type="protein sequence ID" value="OCA82882.1"/>
    <property type="molecule type" value="Genomic_DNA"/>
</dbReference>
<organism evidence="8 9">
    <name type="scientific">Pseudobacillus wudalianchiensis</name>
    <dbReference type="NCBI Taxonomy" id="1743143"/>
    <lineage>
        <taxon>Bacteria</taxon>
        <taxon>Bacillati</taxon>
        <taxon>Bacillota</taxon>
        <taxon>Bacilli</taxon>
        <taxon>Bacillales</taxon>
        <taxon>Bacillaceae</taxon>
        <taxon>Pseudobacillus</taxon>
    </lineage>
</organism>
<gene>
    <name evidence="8" type="ORF">A8F95_14240</name>
</gene>
<evidence type="ECO:0000256" key="6">
    <source>
        <dbReference type="SAM" id="Phobius"/>
    </source>
</evidence>
<keyword evidence="5 6" id="KW-0472">Membrane</keyword>
<keyword evidence="9" id="KW-1185">Reference proteome</keyword>
<feature type="transmembrane region" description="Helical" evidence="6">
    <location>
        <begin position="35"/>
        <end position="56"/>
    </location>
</feature>
<feature type="transmembrane region" description="Helical" evidence="6">
    <location>
        <begin position="12"/>
        <end position="29"/>
    </location>
</feature>
<dbReference type="PROSITE" id="PS50887">
    <property type="entry name" value="GGDEF"/>
    <property type="match status" value="1"/>
</dbReference>
<dbReference type="GO" id="GO:0000155">
    <property type="term" value="F:phosphorelay sensor kinase activity"/>
    <property type="evidence" value="ECO:0007669"/>
    <property type="project" value="InterPro"/>
</dbReference>
<feature type="transmembrane region" description="Helical" evidence="6">
    <location>
        <begin position="163"/>
        <end position="180"/>
    </location>
</feature>
<dbReference type="SMART" id="SM00267">
    <property type="entry name" value="GGDEF"/>
    <property type="match status" value="1"/>
</dbReference>
<keyword evidence="2" id="KW-1003">Cell membrane</keyword>
<comment type="subcellular location">
    <subcellularLocation>
        <location evidence="1">Cell membrane</location>
        <topology evidence="1">Multi-pass membrane protein</topology>
    </subcellularLocation>
</comment>
<evidence type="ECO:0000256" key="3">
    <source>
        <dbReference type="ARBA" id="ARBA00022692"/>
    </source>
</evidence>
<dbReference type="Pfam" id="PF00990">
    <property type="entry name" value="GGDEF"/>
    <property type="match status" value="1"/>
</dbReference>
<sequence length="365" mass="41794">MNAVIQSSLSNIAIIFFMHLCITILLNNREKLSRYFAIGIISVVSFAVILLFYLPITYGGYHFDLRLVPLVFLTVKWGWRFALPALVITSAWRLGIGGPGAVPGVVFGMVLPVFYSFLFNKGEQSKLDSITLVYLVVGSWLISDLPIIMMVPDGWNVFKDIMFFRFSFFMLIAFTLNFFISSAEKELDIKEKLQYYARHDPLTGLYNIRFFEEKIASHSASDKKMYIAMVDIDFFKAINDTHGHVNGDKVLKDVAAVISEEAACYPEQKMVAGRYGGEEFILFAMVDKKEEMEKTVESIREKVERRTFYTQNKKHEITLTISIGVCSLPVFSMLHEAINLADHSLYESKKNGRNQIHYTELKERQ</sequence>
<dbReference type="Proteomes" id="UP000092578">
    <property type="component" value="Unassembled WGS sequence"/>
</dbReference>
<feature type="transmembrane region" description="Helical" evidence="6">
    <location>
        <begin position="131"/>
        <end position="151"/>
    </location>
</feature>
<dbReference type="GO" id="GO:0005886">
    <property type="term" value="C:plasma membrane"/>
    <property type="evidence" value="ECO:0007669"/>
    <property type="project" value="UniProtKB-SubCell"/>
</dbReference>
<evidence type="ECO:0000256" key="4">
    <source>
        <dbReference type="ARBA" id="ARBA00022989"/>
    </source>
</evidence>
<proteinExistence type="predicted"/>
<evidence type="ECO:0000256" key="5">
    <source>
        <dbReference type="ARBA" id="ARBA00023136"/>
    </source>
</evidence>
<feature type="domain" description="GGDEF" evidence="7">
    <location>
        <begin position="223"/>
        <end position="361"/>
    </location>
</feature>
<dbReference type="GO" id="GO:0052621">
    <property type="term" value="F:diguanylate cyclase activity"/>
    <property type="evidence" value="ECO:0007669"/>
    <property type="project" value="TreeGrafter"/>
</dbReference>
<keyword evidence="3 6" id="KW-0812">Transmembrane</keyword>
<name>A0A1B9AGB8_9BACI</name>
<dbReference type="PANTHER" id="PTHR45138:SF9">
    <property type="entry name" value="DIGUANYLATE CYCLASE DGCM-RELATED"/>
    <property type="match status" value="1"/>
</dbReference>
<dbReference type="InterPro" id="IPR011620">
    <property type="entry name" value="Sig_transdc_His_kinase_LytS_TM"/>
</dbReference>
<dbReference type="SUPFAM" id="SSF55073">
    <property type="entry name" value="Nucleotide cyclase"/>
    <property type="match status" value="1"/>
</dbReference>